<reference evidence="1 2" key="1">
    <citation type="submission" date="2022-02" db="EMBL/GenBank/DDBJ databases">
        <authorList>
            <person name="Min J."/>
        </authorList>
    </citation>
    <scope>NUCLEOTIDE SEQUENCE [LARGE SCALE GENOMIC DNA]</scope>
    <source>
        <strain evidence="1 2">GR10-1</strain>
    </source>
</reference>
<sequence length="258" mass="31025">MYEFCGQQYLNETLWKKGYKNMRITRRFVKMNAEENRYTNAIRFFDEGHLTYKQPPAVNKTPFDFSKKILMGHAHLNSDDTLVNEPYDFTAHNKATLEDLQLMMQSVLFPQSIAAERRFNLTKDDYQNLYQYMSEKPSESFFPKYDTSEFFDSYTKFFFFKDGKQKIPEYIRSFNKTGWSHGFLTDVCYIVDFKNNIEFMLSGSIYVNSDGILNDNKYEYEEIGYPFFREVGEKIYDYELERKRVNKPDLSQWKLKYD</sequence>
<protein>
    <submittedName>
        <fullName evidence="1">Uncharacterized protein</fullName>
    </submittedName>
</protein>
<proteinExistence type="predicted"/>
<name>A0ABS9SNC5_9BACT</name>
<accession>A0ABS9SNC5</accession>
<keyword evidence="2" id="KW-1185">Reference proteome</keyword>
<evidence type="ECO:0000313" key="2">
    <source>
        <dbReference type="Proteomes" id="UP001202248"/>
    </source>
</evidence>
<organism evidence="1 2">
    <name type="scientific">Niabella ginsengisoli</name>
    <dbReference type="NCBI Taxonomy" id="522298"/>
    <lineage>
        <taxon>Bacteria</taxon>
        <taxon>Pseudomonadati</taxon>
        <taxon>Bacteroidota</taxon>
        <taxon>Chitinophagia</taxon>
        <taxon>Chitinophagales</taxon>
        <taxon>Chitinophagaceae</taxon>
        <taxon>Niabella</taxon>
    </lineage>
</organism>
<gene>
    <name evidence="1" type="ORF">MKP09_19275</name>
</gene>
<evidence type="ECO:0000313" key="1">
    <source>
        <dbReference type="EMBL" id="MCH5599903.1"/>
    </source>
</evidence>
<dbReference type="Gene3D" id="3.40.710.10">
    <property type="entry name" value="DD-peptidase/beta-lactamase superfamily"/>
    <property type="match status" value="1"/>
</dbReference>
<dbReference type="RefSeq" id="WP_240831926.1">
    <property type="nucleotide sequence ID" value="NZ_JAKWBL010000004.1"/>
</dbReference>
<dbReference type="InterPro" id="IPR012338">
    <property type="entry name" value="Beta-lactam/transpept-like"/>
</dbReference>
<dbReference type="EMBL" id="JAKWBL010000004">
    <property type="protein sequence ID" value="MCH5599903.1"/>
    <property type="molecule type" value="Genomic_DNA"/>
</dbReference>
<comment type="caution">
    <text evidence="1">The sequence shown here is derived from an EMBL/GenBank/DDBJ whole genome shotgun (WGS) entry which is preliminary data.</text>
</comment>
<dbReference type="Proteomes" id="UP001202248">
    <property type="component" value="Unassembled WGS sequence"/>
</dbReference>